<dbReference type="Proteomes" id="UP000247702">
    <property type="component" value="Unassembled WGS sequence"/>
</dbReference>
<accession>A0A2Z6SMM7</accession>
<gene>
    <name evidence="1" type="ORF">RclHR1_08170005</name>
</gene>
<comment type="caution">
    <text evidence="1">The sequence shown here is derived from an EMBL/GenBank/DDBJ whole genome shotgun (WGS) entry which is preliminary data.</text>
</comment>
<name>A0A2Z6SMM7_9GLOM</name>
<protein>
    <submittedName>
        <fullName evidence="1">Uncharacterized protein</fullName>
    </submittedName>
</protein>
<proteinExistence type="predicted"/>
<sequence>MSKKYADYFCKTLPENYSFLGFYKYRCQQPDFTFSYQKESRKLSSDLEELTSEDSEVVRAYASRLLKDHKSSIYAEGFKRGYATRRDICV</sequence>
<dbReference type="EMBL" id="BEXD01004223">
    <property type="protein sequence ID" value="GBC08497.1"/>
    <property type="molecule type" value="Genomic_DNA"/>
</dbReference>
<organism evidence="1 2">
    <name type="scientific">Rhizophagus clarus</name>
    <dbReference type="NCBI Taxonomy" id="94130"/>
    <lineage>
        <taxon>Eukaryota</taxon>
        <taxon>Fungi</taxon>
        <taxon>Fungi incertae sedis</taxon>
        <taxon>Mucoromycota</taxon>
        <taxon>Glomeromycotina</taxon>
        <taxon>Glomeromycetes</taxon>
        <taxon>Glomerales</taxon>
        <taxon>Glomeraceae</taxon>
        <taxon>Rhizophagus</taxon>
    </lineage>
</organism>
<keyword evidence="2" id="KW-1185">Reference proteome</keyword>
<dbReference type="AlphaFoldDB" id="A0A2Z6SMM7"/>
<evidence type="ECO:0000313" key="2">
    <source>
        <dbReference type="Proteomes" id="UP000247702"/>
    </source>
</evidence>
<evidence type="ECO:0000313" key="1">
    <source>
        <dbReference type="EMBL" id="GBC08497.1"/>
    </source>
</evidence>
<reference evidence="1 2" key="1">
    <citation type="submission" date="2017-11" db="EMBL/GenBank/DDBJ databases">
        <title>The genome of Rhizophagus clarus HR1 reveals common genetic basis of auxotrophy among arbuscular mycorrhizal fungi.</title>
        <authorList>
            <person name="Kobayashi Y."/>
        </authorList>
    </citation>
    <scope>NUCLEOTIDE SEQUENCE [LARGE SCALE GENOMIC DNA]</scope>
    <source>
        <strain evidence="1 2">HR1</strain>
    </source>
</reference>